<dbReference type="RefSeq" id="WP_306973710.1">
    <property type="nucleotide sequence ID" value="NZ_JAUSTQ010000001.1"/>
</dbReference>
<dbReference type="Pfam" id="PF13091">
    <property type="entry name" value="PLDc_2"/>
    <property type="match status" value="1"/>
</dbReference>
<dbReference type="SMART" id="SM00490">
    <property type="entry name" value="HELICc"/>
    <property type="match status" value="1"/>
</dbReference>
<keyword evidence="3" id="KW-0347">Helicase</keyword>
<keyword evidence="4" id="KW-1185">Reference proteome</keyword>
<dbReference type="SMART" id="SM00487">
    <property type="entry name" value="DEXDc"/>
    <property type="match status" value="1"/>
</dbReference>
<dbReference type="Proteomes" id="UP001224359">
    <property type="component" value="Unassembled WGS sequence"/>
</dbReference>
<dbReference type="CDD" id="cd09204">
    <property type="entry name" value="PLDc_N_DEXD_b2"/>
    <property type="match status" value="1"/>
</dbReference>
<dbReference type="CDD" id="cd18799">
    <property type="entry name" value="SF2_C_EcoAI-like"/>
    <property type="match status" value="1"/>
</dbReference>
<dbReference type="InterPro" id="IPR050742">
    <property type="entry name" value="Helicase_Restrict-Modif_Enz"/>
</dbReference>
<dbReference type="PROSITE" id="PS51194">
    <property type="entry name" value="HELICASE_CTER"/>
    <property type="match status" value="1"/>
</dbReference>
<dbReference type="EMBL" id="JAUSTQ010000001">
    <property type="protein sequence ID" value="MDQ0158192.1"/>
    <property type="molecule type" value="Genomic_DNA"/>
</dbReference>
<dbReference type="SUPFAM" id="SSF56024">
    <property type="entry name" value="Phospholipase D/nuclease"/>
    <property type="match status" value="1"/>
</dbReference>
<organism evidence="3 4">
    <name type="scientific">Alkalibacillus salilacus</name>
    <dbReference type="NCBI Taxonomy" id="284582"/>
    <lineage>
        <taxon>Bacteria</taxon>
        <taxon>Bacillati</taxon>
        <taxon>Bacillota</taxon>
        <taxon>Bacilli</taxon>
        <taxon>Bacillales</taxon>
        <taxon>Bacillaceae</taxon>
        <taxon>Alkalibacillus</taxon>
    </lineage>
</organism>
<evidence type="ECO:0000313" key="3">
    <source>
        <dbReference type="EMBL" id="MDQ0158192.1"/>
    </source>
</evidence>
<dbReference type="Pfam" id="PF11907">
    <property type="entry name" value="DUF3427"/>
    <property type="match status" value="1"/>
</dbReference>
<protein>
    <submittedName>
        <fullName evidence="3">Superfamily II DNA or RNA helicase/HKD family nuclease</fullName>
    </submittedName>
</protein>
<keyword evidence="3" id="KW-0547">Nucleotide-binding</keyword>
<dbReference type="Pfam" id="PF04851">
    <property type="entry name" value="ResIII"/>
    <property type="match status" value="1"/>
</dbReference>
<feature type="domain" description="Helicase ATP-binding" evidence="1">
    <location>
        <begin position="240"/>
        <end position="392"/>
    </location>
</feature>
<dbReference type="Gene3D" id="3.40.50.300">
    <property type="entry name" value="P-loop containing nucleotide triphosphate hydrolases"/>
    <property type="match status" value="2"/>
</dbReference>
<dbReference type="PANTHER" id="PTHR47396">
    <property type="entry name" value="TYPE I RESTRICTION ENZYME ECOKI R PROTEIN"/>
    <property type="match status" value="1"/>
</dbReference>
<dbReference type="Pfam" id="PF00271">
    <property type="entry name" value="Helicase_C"/>
    <property type="match status" value="1"/>
</dbReference>
<evidence type="ECO:0000259" key="2">
    <source>
        <dbReference type="PROSITE" id="PS51194"/>
    </source>
</evidence>
<evidence type="ECO:0000313" key="4">
    <source>
        <dbReference type="Proteomes" id="UP001224359"/>
    </source>
</evidence>
<sequence length="962" mass="111151">MESFVQDLENSLRKGFIDRYVKSSEAYKPQLLINDQQSHHTVLSAFHEELENCDSFIFSVAFITESGLAALKALLHDLKKKGITGKILTSTFLHFNQPNVFRELLKVTNVEVRLTDVKGFHAKGYIFEHDSYQSLIIGSSNLTAHALKVNHEWNVKLSSHDNGELVNHFKEQFEDVWDGSQPLTSEWIDQYELMYRPIEQERWSENVFEFPGEYQFNSLEKAVNVTPNKMQEAALHEIEVVRDQGHDKGLVVSATGTGKTFLSAFDVRRYKPKRMLFIVHREQILKKALKDYKTILGGKDDDFGILSGSSKDLNARYLFATIQTISKDETLQQLDPELFDYILVDEVHKAGAQSYQKVINHFEPQFLMGMTATPERTDDFNIYELFDYNIAYEIRLQEAMEEDMLCPFHYFGVTDFEINGETIDDTTKLSQLVTKERVEHVLEKVHYYGYSGDRVKGLIFCSQREEAKKLSVLINERGYRTVALTGEDSQDVRLEYVNKLESGELDYILTVDIFNEGIDIPSINQVVMLRQTESSIIFVQQLGRGLRKHDSKDFVTVIDFIGNYKKNYLIPVALSGDHSQNKDNIRRKTVDTSYITGVSTINFEEVAKKHVFESINNENLSQLKILREEFKQLKHKLGKVPYLYDFLNHDSIDPDVIAEKYDNYFEFLHKVGVKELPSIGLQEYKALTMLSKEVLNGKRLQEIVLLGMLIEHGSITEEDYINRLSSIGCETDQKTINSVKNMLNLSFFKDTDVKKYGGEALVVIDQKVFTLNNTFIQGLKDELFKTLVLDVLETAKEKAKKYNNYEPFTLYEKYSRKDACKLLGWDKDESSTVYGYKVKHGTCPIFVTYHKQDVESSIDYGDELLSPDVFKWYTRSNRSLKSHEVQSIIHAQNQGIDIHIFLKKDDDEGKDFYYLGQATPDRETVVEDKMLDKHGKQIPVVHMSMLLEEPVVYHLYKYLTDK</sequence>
<dbReference type="PROSITE" id="PS51192">
    <property type="entry name" value="HELICASE_ATP_BIND_1"/>
    <property type="match status" value="1"/>
</dbReference>
<proteinExistence type="predicted"/>
<dbReference type="GO" id="GO:0004386">
    <property type="term" value="F:helicase activity"/>
    <property type="evidence" value="ECO:0007669"/>
    <property type="project" value="UniProtKB-KW"/>
</dbReference>
<dbReference type="InterPro" id="IPR058403">
    <property type="entry name" value="DUF8090"/>
</dbReference>
<dbReference type="InterPro" id="IPR001650">
    <property type="entry name" value="Helicase_C-like"/>
</dbReference>
<dbReference type="InterPro" id="IPR025202">
    <property type="entry name" value="PLD-like_dom"/>
</dbReference>
<dbReference type="InterPro" id="IPR027417">
    <property type="entry name" value="P-loop_NTPase"/>
</dbReference>
<dbReference type="InterPro" id="IPR014001">
    <property type="entry name" value="Helicase_ATP-bd"/>
</dbReference>
<gene>
    <name evidence="3" type="ORF">J2S77_000142</name>
</gene>
<dbReference type="PANTHER" id="PTHR47396:SF1">
    <property type="entry name" value="ATP-DEPENDENT HELICASE IRC3-RELATED"/>
    <property type="match status" value="1"/>
</dbReference>
<dbReference type="SUPFAM" id="SSF52540">
    <property type="entry name" value="P-loop containing nucleoside triphosphate hydrolases"/>
    <property type="match status" value="1"/>
</dbReference>
<dbReference type="InterPro" id="IPR006935">
    <property type="entry name" value="Helicase/UvrB_N"/>
</dbReference>
<dbReference type="InterPro" id="IPR021835">
    <property type="entry name" value="DUF3427"/>
</dbReference>
<dbReference type="Gene3D" id="3.30.870.10">
    <property type="entry name" value="Endonuclease Chain A"/>
    <property type="match status" value="1"/>
</dbReference>
<accession>A0ABT9VB93</accession>
<evidence type="ECO:0000259" key="1">
    <source>
        <dbReference type="PROSITE" id="PS51192"/>
    </source>
</evidence>
<feature type="domain" description="Helicase C-terminal" evidence="2">
    <location>
        <begin position="428"/>
        <end position="607"/>
    </location>
</feature>
<dbReference type="Pfam" id="PF26350">
    <property type="entry name" value="DUF8090"/>
    <property type="match status" value="1"/>
</dbReference>
<keyword evidence="3" id="KW-0067">ATP-binding</keyword>
<name>A0ABT9VB93_9BACI</name>
<keyword evidence="3" id="KW-0378">Hydrolase</keyword>
<dbReference type="CDD" id="cd18032">
    <property type="entry name" value="DEXHc_RE_I_III_res"/>
    <property type="match status" value="1"/>
</dbReference>
<reference evidence="3 4" key="1">
    <citation type="submission" date="2023-07" db="EMBL/GenBank/DDBJ databases">
        <title>Genomic Encyclopedia of Type Strains, Phase IV (KMG-IV): sequencing the most valuable type-strain genomes for metagenomic binning, comparative biology and taxonomic classification.</title>
        <authorList>
            <person name="Goeker M."/>
        </authorList>
    </citation>
    <scope>NUCLEOTIDE SEQUENCE [LARGE SCALE GENOMIC DNA]</scope>
    <source>
        <strain evidence="3 4">DSM 16460</strain>
    </source>
</reference>
<comment type="caution">
    <text evidence="3">The sequence shown here is derived from an EMBL/GenBank/DDBJ whole genome shotgun (WGS) entry which is preliminary data.</text>
</comment>